<evidence type="ECO:0000313" key="9">
    <source>
        <dbReference type="RefSeq" id="XP_054826220.1"/>
    </source>
</evidence>
<evidence type="ECO:0000256" key="4">
    <source>
        <dbReference type="ARBA" id="ARBA00022989"/>
    </source>
</evidence>
<comment type="subcellular location">
    <subcellularLocation>
        <location evidence="1 7">Membrane</location>
        <topology evidence="1 7">Multi-pass membrane protein</topology>
    </subcellularLocation>
</comment>
<feature type="transmembrane region" description="Helical" evidence="7">
    <location>
        <begin position="12"/>
        <end position="38"/>
    </location>
</feature>
<keyword evidence="6" id="KW-1015">Disulfide bond</keyword>
<keyword evidence="3 7" id="KW-0812">Transmembrane</keyword>
<dbReference type="PANTHER" id="PTHR19282">
    <property type="entry name" value="TETRASPANIN"/>
    <property type="match status" value="1"/>
</dbReference>
<dbReference type="PIRSF" id="PIRSF002419">
    <property type="entry name" value="Tetraspanin"/>
    <property type="match status" value="1"/>
</dbReference>
<dbReference type="GO" id="GO:0016477">
    <property type="term" value="P:cell migration"/>
    <property type="evidence" value="ECO:0007669"/>
    <property type="project" value="TreeGrafter"/>
</dbReference>
<feature type="transmembrane region" description="Helical" evidence="7">
    <location>
        <begin position="58"/>
        <end position="79"/>
    </location>
</feature>
<keyword evidence="8" id="KW-1185">Reference proteome</keyword>
<protein>
    <recommendedName>
        <fullName evidence="7">Tetraspanin</fullName>
    </recommendedName>
</protein>
<accession>A0AA97KLF3</accession>
<evidence type="ECO:0000256" key="6">
    <source>
        <dbReference type="PIRSR" id="PIRSR002419-1"/>
    </source>
</evidence>
<evidence type="ECO:0000256" key="7">
    <source>
        <dbReference type="RuleBase" id="RU361218"/>
    </source>
</evidence>
<evidence type="ECO:0000256" key="2">
    <source>
        <dbReference type="ARBA" id="ARBA00006840"/>
    </source>
</evidence>
<dbReference type="FunFam" id="1.10.1450.10:FF:000029">
    <property type="entry name" value="Tetraspanin"/>
    <property type="match status" value="1"/>
</dbReference>
<gene>
    <name evidence="9" type="primary">LOC129323673</name>
</gene>
<dbReference type="KEGG" id="emc:129323673"/>
<dbReference type="InterPro" id="IPR000301">
    <property type="entry name" value="Tetraspanin_animals"/>
</dbReference>
<evidence type="ECO:0000313" key="8">
    <source>
        <dbReference type="Proteomes" id="UP001190640"/>
    </source>
</evidence>
<dbReference type="Gene3D" id="1.10.1450.10">
    <property type="entry name" value="Tetraspanin"/>
    <property type="match status" value="1"/>
</dbReference>
<dbReference type="InterPro" id="IPR008952">
    <property type="entry name" value="Tetraspanin_EC2_sf"/>
</dbReference>
<dbReference type="GO" id="GO:0005886">
    <property type="term" value="C:plasma membrane"/>
    <property type="evidence" value="ECO:0007669"/>
    <property type="project" value="TreeGrafter"/>
</dbReference>
<dbReference type="Pfam" id="PF00335">
    <property type="entry name" value="Tetraspanin"/>
    <property type="match status" value="1"/>
</dbReference>
<dbReference type="AlphaFoldDB" id="A0AA97KLF3"/>
<keyword evidence="4 7" id="KW-1133">Transmembrane helix</keyword>
<dbReference type="PANTHER" id="PTHR19282:SF548">
    <property type="entry name" value="TETRASPANIN"/>
    <property type="match status" value="1"/>
</dbReference>
<dbReference type="GeneID" id="129323673"/>
<comment type="similarity">
    <text evidence="2 7">Belongs to the tetraspanin (TM4SF) family.</text>
</comment>
<feature type="transmembrane region" description="Helical" evidence="7">
    <location>
        <begin position="88"/>
        <end position="110"/>
    </location>
</feature>
<proteinExistence type="inferred from homology"/>
<sequence length="245" mass="27386">MKKTESVTKEKLIKIGLWLIIVLHWISGVVLMCIGVSVQVKIHDTFVFVNEGSSGVPVIIMTVGTIIILVSTFGAVALLKHNPKMIKLFIGMLLAVLLVEIIVGASAYSYQKKLHQTLLRNFLETLDKYNIDLPITKAVDGLQRQFQCCGAENYTDWLNTTFGSLSPSVPTSCCKKDVESCVTDLTKERFHINQEGCVLKLKNWVEEQLIIFGGVGLFIGLTQLTGILLCYMLLRMLKENYESIQ</sequence>
<organism evidence="8 9">
    <name type="scientific">Eublepharis macularius</name>
    <name type="common">Leopard gecko</name>
    <name type="synonym">Cyrtodactylus macularius</name>
    <dbReference type="NCBI Taxonomy" id="481883"/>
    <lineage>
        <taxon>Eukaryota</taxon>
        <taxon>Metazoa</taxon>
        <taxon>Chordata</taxon>
        <taxon>Craniata</taxon>
        <taxon>Vertebrata</taxon>
        <taxon>Euteleostomi</taxon>
        <taxon>Lepidosauria</taxon>
        <taxon>Squamata</taxon>
        <taxon>Bifurcata</taxon>
        <taxon>Gekkota</taxon>
        <taxon>Eublepharidae</taxon>
        <taxon>Eublepharinae</taxon>
        <taxon>Eublepharis</taxon>
    </lineage>
</organism>
<feature type="disulfide bond" evidence="6">
    <location>
        <begin position="149"/>
        <end position="173"/>
    </location>
</feature>
<evidence type="ECO:0000256" key="3">
    <source>
        <dbReference type="ARBA" id="ARBA00022692"/>
    </source>
</evidence>
<evidence type="ECO:0000256" key="5">
    <source>
        <dbReference type="ARBA" id="ARBA00023136"/>
    </source>
</evidence>
<dbReference type="RefSeq" id="XP_054826220.1">
    <property type="nucleotide sequence ID" value="XM_054970245.1"/>
</dbReference>
<name>A0AA97KLF3_EUBMA</name>
<evidence type="ECO:0000256" key="1">
    <source>
        <dbReference type="ARBA" id="ARBA00004141"/>
    </source>
</evidence>
<dbReference type="InterPro" id="IPR018499">
    <property type="entry name" value="Tetraspanin/Peripherin"/>
</dbReference>
<reference evidence="9" key="1">
    <citation type="submission" date="2025-08" db="UniProtKB">
        <authorList>
            <consortium name="RefSeq"/>
        </authorList>
    </citation>
    <scope>IDENTIFICATION</scope>
    <source>
        <tissue evidence="9">Blood</tissue>
    </source>
</reference>
<dbReference type="Proteomes" id="UP001190640">
    <property type="component" value="Chromosome 2"/>
</dbReference>
<keyword evidence="5 7" id="KW-0472">Membrane</keyword>
<feature type="transmembrane region" description="Helical" evidence="7">
    <location>
        <begin position="209"/>
        <end position="234"/>
    </location>
</feature>
<dbReference type="PRINTS" id="PR00259">
    <property type="entry name" value="TMFOUR"/>
</dbReference>
<dbReference type="SUPFAM" id="SSF48652">
    <property type="entry name" value="Tetraspanin"/>
    <property type="match status" value="1"/>
</dbReference>